<dbReference type="InterPro" id="IPR048324">
    <property type="entry name" value="ZSWIM1-3_RNaseH-like"/>
</dbReference>
<evidence type="ECO:0000313" key="4">
    <source>
        <dbReference type="RefSeq" id="XP_065651837.1"/>
    </source>
</evidence>
<dbReference type="InterPro" id="IPR052579">
    <property type="entry name" value="Zinc_finger_SWIM"/>
</dbReference>
<keyword evidence="1" id="KW-0479">Metal-binding</keyword>
<evidence type="ECO:0000259" key="2">
    <source>
        <dbReference type="PROSITE" id="PS50966"/>
    </source>
</evidence>
<sequence>MEDIFIKNYKNFDEAEKSVNEYCRLNFHPVKIDSKEKVEHYSKKVKEGSQICCIPLDAIYGCRWICKHYGEVMPSVLKRGRGLRDNSVLASGCKMAIYVAYKKDIRSYFIKKKNLVHNHPHGPEQFFMYSSERQPKGVLEQQTMLLLSHGANPTLVTDNLNRHGLKTRPRDIYNIKQRMKFKGPALDEIIKVLELPNVISHIDADLDRKVECISWTTTEQIKLLKKYPECIMLDGTYKINNFSMPLYTMAVVDQTGMGRPVVQSLVYREDQSHLQLLMTHAKEWVGIETFHKSIFMVDKAQAEISGLQSVFPGNKIFLCRFHVAKAFIYQIKKGRFTTDDQELLFKATQKLLYGNHAACTEALLNIEKNFPTFYVYLQENWLTIPEMFMGHYRKGLLHLDNHTNNRLERYHRTLKDVGLLSRMSPGNLIDRILKVNRVQIEKSKHADFDQQLKVNNKLPEPLKFYSRHVSSFILRHLIEQYDKSVKSDFSLYEDSDSLQVIHRQTTFYDIIDWVCVCDAASGFGVPCAHVLFALRTKNVTVNDLELIHKR</sequence>
<proteinExistence type="predicted"/>
<name>A0ABM4BRP7_HYDVU</name>
<dbReference type="InterPro" id="IPR007527">
    <property type="entry name" value="Znf_SWIM"/>
</dbReference>
<dbReference type="GeneID" id="136079646"/>
<evidence type="ECO:0000256" key="1">
    <source>
        <dbReference type="PROSITE-ProRule" id="PRU00325"/>
    </source>
</evidence>
<protein>
    <submittedName>
        <fullName evidence="4">Uncharacterized protein LOC136079646</fullName>
    </submittedName>
</protein>
<keyword evidence="1" id="KW-0863">Zinc-finger</keyword>
<keyword evidence="3" id="KW-1185">Reference proteome</keyword>
<dbReference type="PROSITE" id="PS50966">
    <property type="entry name" value="ZF_SWIM"/>
    <property type="match status" value="1"/>
</dbReference>
<dbReference type="RefSeq" id="XP_065651837.1">
    <property type="nucleotide sequence ID" value="XM_065795765.1"/>
</dbReference>
<accession>A0ABM4BRP7</accession>
<feature type="domain" description="SWIM-type" evidence="2">
    <location>
        <begin position="507"/>
        <end position="538"/>
    </location>
</feature>
<dbReference type="Proteomes" id="UP001652625">
    <property type="component" value="Chromosome 04"/>
</dbReference>
<organism evidence="3 4">
    <name type="scientific">Hydra vulgaris</name>
    <name type="common">Hydra</name>
    <name type="synonym">Hydra attenuata</name>
    <dbReference type="NCBI Taxonomy" id="6087"/>
    <lineage>
        <taxon>Eukaryota</taxon>
        <taxon>Metazoa</taxon>
        <taxon>Cnidaria</taxon>
        <taxon>Hydrozoa</taxon>
        <taxon>Hydroidolina</taxon>
        <taxon>Anthoathecata</taxon>
        <taxon>Aplanulata</taxon>
        <taxon>Hydridae</taxon>
        <taxon>Hydra</taxon>
    </lineage>
</organism>
<reference evidence="4" key="1">
    <citation type="submission" date="2025-08" db="UniProtKB">
        <authorList>
            <consortium name="RefSeq"/>
        </authorList>
    </citation>
    <scope>IDENTIFICATION</scope>
</reference>
<dbReference type="PANTHER" id="PTHR31569:SF4">
    <property type="entry name" value="SWIM-TYPE DOMAIN-CONTAINING PROTEIN"/>
    <property type="match status" value="1"/>
</dbReference>
<evidence type="ECO:0000313" key="3">
    <source>
        <dbReference type="Proteomes" id="UP001652625"/>
    </source>
</evidence>
<dbReference type="PANTHER" id="PTHR31569">
    <property type="entry name" value="SWIM-TYPE DOMAIN-CONTAINING PROTEIN"/>
    <property type="match status" value="1"/>
</dbReference>
<gene>
    <name evidence="4" type="primary">LOC136079646</name>
</gene>
<dbReference type="Pfam" id="PF21056">
    <property type="entry name" value="ZSWIM1-3_RNaseH-like"/>
    <property type="match status" value="1"/>
</dbReference>
<keyword evidence="1" id="KW-0862">Zinc</keyword>